<dbReference type="InterPro" id="IPR037257">
    <property type="entry name" value="T2SS_E_N_sf"/>
</dbReference>
<dbReference type="InterPro" id="IPR007831">
    <property type="entry name" value="T2SS_GspE_N"/>
</dbReference>
<evidence type="ECO:0000256" key="1">
    <source>
        <dbReference type="ARBA" id="ARBA00006611"/>
    </source>
</evidence>
<dbReference type="Gene3D" id="3.30.300.160">
    <property type="entry name" value="Type II secretion system, protein E, N-terminal domain"/>
    <property type="match status" value="1"/>
</dbReference>
<dbReference type="SUPFAM" id="SSF52540">
    <property type="entry name" value="P-loop containing nucleoside triphosphate hydrolases"/>
    <property type="match status" value="1"/>
</dbReference>
<dbReference type="EMBL" id="JAHHIF010000038">
    <property type="protein sequence ID" value="MBW4547283.1"/>
    <property type="molecule type" value="Genomic_DNA"/>
</dbReference>
<reference evidence="7" key="1">
    <citation type="submission" date="2021-05" db="EMBL/GenBank/DDBJ databases">
        <authorList>
            <person name="Pietrasiak N."/>
            <person name="Ward R."/>
            <person name="Stajich J.E."/>
            <person name="Kurbessoian T."/>
        </authorList>
    </citation>
    <scope>NUCLEOTIDE SEQUENCE</scope>
    <source>
        <strain evidence="7">CPER-KK1</strain>
    </source>
</reference>
<feature type="domain" description="Bacterial type II secretion system protein E" evidence="5">
    <location>
        <begin position="254"/>
        <end position="651"/>
    </location>
</feature>
<keyword evidence="3" id="KW-0067">ATP-binding</keyword>
<sequence length="715" mass="80005">MRQAIAKFQKSGRSIAQGGLSLIEVLESITKQPLPAHLRHHLLHDFSCSSSAFAEKLIQSGYVNHDQMQQALTESRKSGRPLMEILESITGHQFPPDLLRDSKTQLLFELKILYGVESLDLEIKEINRHQVAQLIDTFIPVDICSRYRLLPVAKKETQPPAILVAMVDPDNLDAQDDLTRILGPQGIGLQRMVITQEDYQQLISKYLDEQLARQRQLEVEKAVDVKEDLESFDTLQNAPDEVEADLDSSLKDASGASVINMVNKIMAKALQEDVSDIHVEPQEDSLRIRFRKDGVLRQAFDLPKKITPAISARFKIMADLDIAERRLPQDGKIRRMFQGRKVDFRVSTLPSRYGEKVVLRILDNSATQLGLDKLITDEETLQMVREIVHKPFGLILVTGPTGSGKSTTLYSMLAERNDPGVNISTAEDPIEYSLPGITQVQVLREKGMDFASILRSFLRQDPDVILVGETRDKETAKTAIEAAVTGHLVLTVLHAKDTASAIARLVKMGVESFLLADALVGVISQRLLRRVCSNCRISCDPSAAELTRFGLSPASEGEVTLYKANTLRHEEITEARATGRLCQQCNGYGYKGRVAVYEIMRVSDRIETLIIEGVPTEQIKEAAMDEGMTTLLSYSLNLVQQGYTTLDEVERVTFTDSGMEAELKAKRKSSLNRHSSPNANVEAQSTNPRQRLQELEKQLEALTHQFQQLKNEIEN</sequence>
<organism evidence="7 8">
    <name type="scientific">Symplocastrum torsivum CPER-KK1</name>
    <dbReference type="NCBI Taxonomy" id="450513"/>
    <lineage>
        <taxon>Bacteria</taxon>
        <taxon>Bacillati</taxon>
        <taxon>Cyanobacteriota</taxon>
        <taxon>Cyanophyceae</taxon>
        <taxon>Oscillatoriophycideae</taxon>
        <taxon>Oscillatoriales</taxon>
        <taxon>Microcoleaceae</taxon>
        <taxon>Symplocastrum</taxon>
    </lineage>
</organism>
<dbReference type="CDD" id="cd01129">
    <property type="entry name" value="PulE-GspE-like"/>
    <property type="match status" value="1"/>
</dbReference>
<dbReference type="AlphaFoldDB" id="A0A951PRA5"/>
<dbReference type="FunFam" id="3.30.450.90:FF:000001">
    <property type="entry name" value="Type II secretion system ATPase GspE"/>
    <property type="match status" value="1"/>
</dbReference>
<dbReference type="Pfam" id="PF00437">
    <property type="entry name" value="T2SSE"/>
    <property type="match status" value="1"/>
</dbReference>
<dbReference type="Gene3D" id="3.40.50.300">
    <property type="entry name" value="P-loop containing nucleotide triphosphate hydrolases"/>
    <property type="match status" value="1"/>
</dbReference>
<feature type="region of interest" description="Disordered" evidence="4">
    <location>
        <begin position="666"/>
        <end position="690"/>
    </location>
</feature>
<evidence type="ECO:0000259" key="6">
    <source>
        <dbReference type="Pfam" id="PF05157"/>
    </source>
</evidence>
<dbReference type="InterPro" id="IPR027417">
    <property type="entry name" value="P-loop_NTPase"/>
</dbReference>
<evidence type="ECO:0000256" key="3">
    <source>
        <dbReference type="ARBA" id="ARBA00022840"/>
    </source>
</evidence>
<reference evidence="7" key="2">
    <citation type="journal article" date="2022" name="Microbiol. Resour. Announc.">
        <title>Metagenome Sequencing to Explore Phylogenomics of Terrestrial Cyanobacteria.</title>
        <authorList>
            <person name="Ward R.D."/>
            <person name="Stajich J.E."/>
            <person name="Johansen J.R."/>
            <person name="Huntemann M."/>
            <person name="Clum A."/>
            <person name="Foster B."/>
            <person name="Foster B."/>
            <person name="Roux S."/>
            <person name="Palaniappan K."/>
            <person name="Varghese N."/>
            <person name="Mukherjee S."/>
            <person name="Reddy T.B.K."/>
            <person name="Daum C."/>
            <person name="Copeland A."/>
            <person name="Chen I.A."/>
            <person name="Ivanova N.N."/>
            <person name="Kyrpides N.C."/>
            <person name="Shapiro N."/>
            <person name="Eloe-Fadrosh E.A."/>
            <person name="Pietrasiak N."/>
        </authorList>
    </citation>
    <scope>NUCLEOTIDE SEQUENCE</scope>
    <source>
        <strain evidence="7">CPER-KK1</strain>
    </source>
</reference>
<evidence type="ECO:0000256" key="4">
    <source>
        <dbReference type="SAM" id="MobiDB-lite"/>
    </source>
</evidence>
<dbReference type="PANTHER" id="PTHR30258">
    <property type="entry name" value="TYPE II SECRETION SYSTEM PROTEIN GSPE-RELATED"/>
    <property type="match status" value="1"/>
</dbReference>
<keyword evidence="2" id="KW-0547">Nucleotide-binding</keyword>
<dbReference type="PANTHER" id="PTHR30258:SF2">
    <property type="entry name" value="COMG OPERON PROTEIN 1"/>
    <property type="match status" value="1"/>
</dbReference>
<evidence type="ECO:0000313" key="8">
    <source>
        <dbReference type="Proteomes" id="UP000753908"/>
    </source>
</evidence>
<dbReference type="FunFam" id="3.40.50.300:FF:000398">
    <property type="entry name" value="Type IV pilus assembly ATPase PilB"/>
    <property type="match status" value="1"/>
</dbReference>
<comment type="similarity">
    <text evidence="1">Belongs to the GSP E family.</text>
</comment>
<evidence type="ECO:0000256" key="2">
    <source>
        <dbReference type="ARBA" id="ARBA00022741"/>
    </source>
</evidence>
<dbReference type="Gene3D" id="3.30.450.90">
    <property type="match status" value="1"/>
</dbReference>
<dbReference type="GO" id="GO:0016887">
    <property type="term" value="F:ATP hydrolysis activity"/>
    <property type="evidence" value="ECO:0007669"/>
    <property type="project" value="TreeGrafter"/>
</dbReference>
<dbReference type="Proteomes" id="UP000753908">
    <property type="component" value="Unassembled WGS sequence"/>
</dbReference>
<evidence type="ECO:0000259" key="5">
    <source>
        <dbReference type="Pfam" id="PF00437"/>
    </source>
</evidence>
<dbReference type="GO" id="GO:0005886">
    <property type="term" value="C:plasma membrane"/>
    <property type="evidence" value="ECO:0007669"/>
    <property type="project" value="TreeGrafter"/>
</dbReference>
<feature type="compositionally biased region" description="Polar residues" evidence="4">
    <location>
        <begin position="672"/>
        <end position="690"/>
    </location>
</feature>
<comment type="caution">
    <text evidence="7">The sequence shown here is derived from an EMBL/GenBank/DDBJ whole genome shotgun (WGS) entry which is preliminary data.</text>
</comment>
<name>A0A951PRA5_9CYAN</name>
<dbReference type="InterPro" id="IPR001482">
    <property type="entry name" value="T2SS/T4SS_dom"/>
</dbReference>
<dbReference type="GO" id="GO:0005524">
    <property type="term" value="F:ATP binding"/>
    <property type="evidence" value="ECO:0007669"/>
    <property type="project" value="UniProtKB-KW"/>
</dbReference>
<feature type="domain" description="Type II secretion system protein GspE N-terminal" evidence="6">
    <location>
        <begin position="120"/>
        <end position="211"/>
    </location>
</feature>
<evidence type="ECO:0000313" key="7">
    <source>
        <dbReference type="EMBL" id="MBW4547283.1"/>
    </source>
</evidence>
<proteinExistence type="inferred from homology"/>
<dbReference type="SUPFAM" id="SSF160246">
    <property type="entry name" value="EspE N-terminal domain-like"/>
    <property type="match status" value="1"/>
</dbReference>
<accession>A0A951PRA5</accession>
<protein>
    <submittedName>
        <fullName evidence="7">Flp pilus assembly complex ATPase component TadA</fullName>
    </submittedName>
</protein>
<dbReference type="Pfam" id="PF05157">
    <property type="entry name" value="MshEN"/>
    <property type="match status" value="1"/>
</dbReference>
<gene>
    <name evidence="7" type="primary">tadA</name>
    <name evidence="7" type="ORF">KME25_23020</name>
</gene>